<evidence type="ECO:0000313" key="3">
    <source>
        <dbReference type="EMBL" id="ORX78200.1"/>
    </source>
</evidence>
<accession>A0A1Y1WXD0</accession>
<feature type="transmembrane region" description="Helical" evidence="2">
    <location>
        <begin position="133"/>
        <end position="151"/>
    </location>
</feature>
<name>A0A1Y1WXD0_9FUNG</name>
<feature type="compositionally biased region" description="Low complexity" evidence="1">
    <location>
        <begin position="301"/>
        <end position="320"/>
    </location>
</feature>
<dbReference type="EMBL" id="MCFG01000219">
    <property type="protein sequence ID" value="ORX78200.1"/>
    <property type="molecule type" value="Genomic_DNA"/>
</dbReference>
<dbReference type="AlphaFoldDB" id="A0A1Y1WXD0"/>
<dbReference type="OrthoDB" id="2143908at2759"/>
<reference evidence="3 4" key="1">
    <citation type="submission" date="2016-08" db="EMBL/GenBank/DDBJ databases">
        <title>A Parts List for Fungal Cellulosomes Revealed by Comparative Genomics.</title>
        <authorList>
            <consortium name="DOE Joint Genome Institute"/>
            <person name="Haitjema C.H."/>
            <person name="Gilmore S.P."/>
            <person name="Henske J.K."/>
            <person name="Solomon K.V."/>
            <person name="De Groot R."/>
            <person name="Kuo A."/>
            <person name="Mondo S.J."/>
            <person name="Salamov A.A."/>
            <person name="Labutti K."/>
            <person name="Zhao Z."/>
            <person name="Chiniquy J."/>
            <person name="Barry K."/>
            <person name="Brewer H.M."/>
            <person name="Purvine S.O."/>
            <person name="Wright A.T."/>
            <person name="Boxma B."/>
            <person name="Van Alen T."/>
            <person name="Hackstein J.H."/>
            <person name="Baker S.E."/>
            <person name="Grigoriev I.V."/>
            <person name="O'Malley M.A."/>
        </authorList>
    </citation>
    <scope>NUCLEOTIDE SEQUENCE [LARGE SCALE GENOMIC DNA]</scope>
    <source>
        <strain evidence="3 4">S4</strain>
    </source>
</reference>
<protein>
    <submittedName>
        <fullName evidence="3">Uncharacterized protein</fullName>
    </submittedName>
</protein>
<reference evidence="3 4" key="2">
    <citation type="submission" date="2016-08" db="EMBL/GenBank/DDBJ databases">
        <title>Pervasive Adenine N6-methylation of Active Genes in Fungi.</title>
        <authorList>
            <consortium name="DOE Joint Genome Institute"/>
            <person name="Mondo S.J."/>
            <person name="Dannebaum R.O."/>
            <person name="Kuo R.C."/>
            <person name="Labutti K."/>
            <person name="Haridas S."/>
            <person name="Kuo A."/>
            <person name="Salamov A."/>
            <person name="Ahrendt S.R."/>
            <person name="Lipzen A."/>
            <person name="Sullivan W."/>
            <person name="Andreopoulos W.B."/>
            <person name="Clum A."/>
            <person name="Lindquist E."/>
            <person name="Daum C."/>
            <person name="Ramamoorthy G.K."/>
            <person name="Gryganskyi A."/>
            <person name="Culley D."/>
            <person name="Magnuson J.K."/>
            <person name="James T.Y."/>
            <person name="O'Malley M.A."/>
            <person name="Stajich J.E."/>
            <person name="Spatafora J.W."/>
            <person name="Visel A."/>
            <person name="Grigoriev I.V."/>
        </authorList>
    </citation>
    <scope>NUCLEOTIDE SEQUENCE [LARGE SCALE GENOMIC DNA]</scope>
    <source>
        <strain evidence="3 4">S4</strain>
    </source>
</reference>
<feature type="transmembrane region" description="Helical" evidence="2">
    <location>
        <begin position="214"/>
        <end position="239"/>
    </location>
</feature>
<feature type="transmembrane region" description="Helical" evidence="2">
    <location>
        <begin position="63"/>
        <end position="85"/>
    </location>
</feature>
<feature type="transmembrane region" description="Helical" evidence="2">
    <location>
        <begin position="171"/>
        <end position="193"/>
    </location>
</feature>
<sequence>MEEQKQLNKNSPEAKTCPSTPYDSFFEGFNSRTKDTFFYAFIIQFILVGLMYIHVGKGRYWKVLFYASVAGLSGALIEHSTLSFICQKSQINEYDKVIPFFVEEFLWIICEYAIPYLNLIKMEAISKGRAVKYIRYAISFLLIPFAGARLYDGYDRMMKGYLNTKYSLTCHGIAFGTMAVADIICTIFIIYFIKSKNKNNMLGNSSIGSYIKNSSYTILICVDIVSFILSTLYIVSAIFSDNKKLESSTTIFHCLKSNFILILATDALIFKYGVTNKGSTGNSKNYSGNYHKSNSSYKSHNYTNLTNGGNNKNSTNGGNNFSIDMTSSNFKTSNSNPLSAVSPFNYPSLDRDYYKVTSSSIKDNPPPPVMSFTNKKPIIKNSTKKPIIKNHSDIPPSSINNENQTQQFGYLYQQMSTNDHTDLIYKGEKNDKRRKNSKSNNKR</sequence>
<evidence type="ECO:0000313" key="4">
    <source>
        <dbReference type="Proteomes" id="UP000193944"/>
    </source>
</evidence>
<dbReference type="Proteomes" id="UP000193944">
    <property type="component" value="Unassembled WGS sequence"/>
</dbReference>
<feature type="transmembrane region" description="Helical" evidence="2">
    <location>
        <begin position="37"/>
        <end position="56"/>
    </location>
</feature>
<feature type="region of interest" description="Disordered" evidence="1">
    <location>
        <begin position="299"/>
        <end position="320"/>
    </location>
</feature>
<feature type="region of interest" description="Disordered" evidence="1">
    <location>
        <begin position="424"/>
        <end position="443"/>
    </location>
</feature>
<organism evidence="3 4">
    <name type="scientific">Anaeromyces robustus</name>
    <dbReference type="NCBI Taxonomy" id="1754192"/>
    <lineage>
        <taxon>Eukaryota</taxon>
        <taxon>Fungi</taxon>
        <taxon>Fungi incertae sedis</taxon>
        <taxon>Chytridiomycota</taxon>
        <taxon>Chytridiomycota incertae sedis</taxon>
        <taxon>Neocallimastigomycetes</taxon>
        <taxon>Neocallimastigales</taxon>
        <taxon>Neocallimastigaceae</taxon>
        <taxon>Anaeromyces</taxon>
    </lineage>
</organism>
<gene>
    <name evidence="3" type="ORF">BCR32DRAFT_50052</name>
</gene>
<evidence type="ECO:0000256" key="2">
    <source>
        <dbReference type="SAM" id="Phobius"/>
    </source>
</evidence>
<keyword evidence="2" id="KW-1133">Transmembrane helix</keyword>
<keyword evidence="2" id="KW-0812">Transmembrane</keyword>
<proteinExistence type="predicted"/>
<keyword evidence="4" id="KW-1185">Reference proteome</keyword>
<comment type="caution">
    <text evidence="3">The sequence shown here is derived from an EMBL/GenBank/DDBJ whole genome shotgun (WGS) entry which is preliminary data.</text>
</comment>
<feature type="compositionally biased region" description="Basic residues" evidence="1">
    <location>
        <begin position="432"/>
        <end position="443"/>
    </location>
</feature>
<evidence type="ECO:0000256" key="1">
    <source>
        <dbReference type="SAM" id="MobiDB-lite"/>
    </source>
</evidence>
<feature type="transmembrane region" description="Helical" evidence="2">
    <location>
        <begin position="105"/>
        <end position="121"/>
    </location>
</feature>
<keyword evidence="2" id="KW-0472">Membrane</keyword>